<gene>
    <name evidence="1" type="ORF">JNB19_10660</name>
</gene>
<protein>
    <submittedName>
        <fullName evidence="1">Uncharacterized protein</fullName>
    </submittedName>
</protein>
<accession>A0ABS1YXS0</accession>
<dbReference type="RefSeq" id="WP_203092953.1">
    <property type="nucleotide sequence ID" value="NZ_JAESPH010000002.1"/>
</dbReference>
<organism evidence="1 2">
    <name type="scientific">Capnocytophaga genosp. AHN8471</name>
    <dbReference type="NCBI Taxonomy" id="327574"/>
    <lineage>
        <taxon>Bacteria</taxon>
        <taxon>Pseudomonadati</taxon>
        <taxon>Bacteroidota</taxon>
        <taxon>Flavobacteriia</taxon>
        <taxon>Flavobacteriales</taxon>
        <taxon>Flavobacteriaceae</taxon>
        <taxon>Capnocytophaga</taxon>
    </lineage>
</organism>
<comment type="caution">
    <text evidence="1">The sequence shown here is derived from an EMBL/GenBank/DDBJ whole genome shotgun (WGS) entry which is preliminary data.</text>
</comment>
<name>A0ABS1YXS0_9FLAO</name>
<evidence type="ECO:0000313" key="1">
    <source>
        <dbReference type="EMBL" id="MBM0651209.1"/>
    </source>
</evidence>
<dbReference type="Proteomes" id="UP000603506">
    <property type="component" value="Unassembled WGS sequence"/>
</dbReference>
<reference evidence="1 2" key="1">
    <citation type="submission" date="2021-01" db="EMBL/GenBank/DDBJ databases">
        <title>Evidence that Capnocytophaga endodontalis is a later homotypic synonym for Capnocytophaga genospecies AHN8471, and request for opinion on proposed recognition of strain AHN8471 as type strain of the species.</title>
        <authorList>
            <person name="Nicholson A.C."/>
            <person name="Hopper C.L."/>
            <person name="Gulvik C.A."/>
            <person name="Mcquiston J.R."/>
            <person name="Lau E.F."/>
        </authorList>
    </citation>
    <scope>NUCLEOTIDE SEQUENCE [LARGE SCALE GENOMIC DNA]</scope>
    <source>
        <strain evidence="1 2">AHN9576</strain>
    </source>
</reference>
<evidence type="ECO:0000313" key="2">
    <source>
        <dbReference type="Proteomes" id="UP000603506"/>
    </source>
</evidence>
<proteinExistence type="predicted"/>
<keyword evidence="2" id="KW-1185">Reference proteome</keyword>
<sequence length="103" mass="12269">MRIKEFLIDFSQELKDDNNQIYDINGIRSKISSKAEKLLNIIDKKDQQCMCIDKKIFSFLNFINGYDTPRYEDNMYLFNNVDLEREYNMLGDIDLLEGINLEI</sequence>
<dbReference type="EMBL" id="JAEUAH010000014">
    <property type="protein sequence ID" value="MBM0651209.1"/>
    <property type="molecule type" value="Genomic_DNA"/>
</dbReference>